<dbReference type="NCBIfam" id="NF006870">
    <property type="entry name" value="PRK09364.1"/>
    <property type="match status" value="1"/>
</dbReference>
<comment type="catalytic activity">
    <reaction evidence="1 6">
        <text>(8S)-3',8-cyclo-7,8-dihydroguanosine 5'-triphosphate = cyclic pyranopterin phosphate + diphosphate</text>
        <dbReference type="Rhea" id="RHEA:49580"/>
        <dbReference type="ChEBI" id="CHEBI:33019"/>
        <dbReference type="ChEBI" id="CHEBI:59648"/>
        <dbReference type="ChEBI" id="CHEBI:131766"/>
        <dbReference type="EC" id="4.6.1.17"/>
    </reaction>
</comment>
<name>Q9APP8_9BACT</name>
<dbReference type="InterPro" id="IPR002820">
    <property type="entry name" value="Mopterin_CF_biosynth-C_dom"/>
</dbReference>
<dbReference type="PANTHER" id="PTHR22960">
    <property type="entry name" value="MOLYBDOPTERIN COFACTOR SYNTHESIS PROTEIN A"/>
    <property type="match status" value="1"/>
</dbReference>
<feature type="binding site" evidence="6">
    <location>
        <begin position="75"/>
        <end position="77"/>
    </location>
    <ligand>
        <name>substrate</name>
    </ligand>
</feature>
<gene>
    <name evidence="6 8" type="primary">moaC</name>
</gene>
<evidence type="ECO:0000256" key="2">
    <source>
        <dbReference type="ARBA" id="ARBA00005046"/>
    </source>
</evidence>
<dbReference type="InterPro" id="IPR050105">
    <property type="entry name" value="MoCo_biosynth_MoaA/MoaC"/>
</dbReference>
<dbReference type="InterPro" id="IPR047594">
    <property type="entry name" value="MoaC_bact/euk"/>
</dbReference>
<dbReference type="HAMAP" id="MF_01224_B">
    <property type="entry name" value="MoaC_B"/>
    <property type="match status" value="1"/>
</dbReference>
<evidence type="ECO:0000256" key="6">
    <source>
        <dbReference type="HAMAP-Rule" id="MF_01224"/>
    </source>
</evidence>
<feature type="binding site" evidence="6">
    <location>
        <begin position="113"/>
        <end position="114"/>
    </location>
    <ligand>
        <name>substrate</name>
    </ligand>
</feature>
<reference evidence="8" key="1">
    <citation type="journal article" date="2001" name="Appl. Environ. Microbiol.">
        <title>Direct cloning from enrichment cultures, a reliable strategy for isolation of complete operons and genes from microbial consortia.</title>
        <authorList>
            <person name="Entcheva P."/>
            <person name="Liebl W."/>
            <person name="Johann A."/>
            <person name="Hartsch T."/>
            <person name="Streit W.R."/>
        </authorList>
    </citation>
    <scope>NUCLEOTIDE SEQUENCE</scope>
</reference>
<comment type="pathway">
    <text evidence="2 6">Cofactor biosynthesis; molybdopterin biosynthesis.</text>
</comment>
<keyword evidence="5 6" id="KW-0456">Lyase</keyword>
<evidence type="ECO:0000256" key="5">
    <source>
        <dbReference type="ARBA" id="ARBA00023239"/>
    </source>
</evidence>
<dbReference type="EC" id="4.6.1.17" evidence="3 6"/>
<sequence length="162" mass="17378">MSQLTHINAAGEAHMVDVSAKAETVREARAEAFVTMLPDTLAMIIDGSHHKGDVFATARIAGIQAAKRTWDLIPLCHPLMLSKVEVNLQAQPEHNRVRIESLCRLTGKTGVEMEALTAASVAALTIYDMCKAVQKDMVIGPVSSAGEKVAAKSGDFKVDSHD</sequence>
<evidence type="ECO:0000256" key="4">
    <source>
        <dbReference type="ARBA" id="ARBA00023150"/>
    </source>
</evidence>
<comment type="subunit">
    <text evidence="6">Homohexamer; trimer of dimers.</text>
</comment>
<dbReference type="EMBL" id="AF250774">
    <property type="protein sequence ID" value="AAG60572.1"/>
    <property type="molecule type" value="Genomic_DNA"/>
</dbReference>
<evidence type="ECO:0000256" key="3">
    <source>
        <dbReference type="ARBA" id="ARBA00012575"/>
    </source>
</evidence>
<dbReference type="SUPFAM" id="SSF55040">
    <property type="entry name" value="Molybdenum cofactor biosynthesis protein C, MoaC"/>
    <property type="match status" value="1"/>
</dbReference>
<dbReference type="InterPro" id="IPR036522">
    <property type="entry name" value="MoaC_sf"/>
</dbReference>
<keyword evidence="4 6" id="KW-0501">Molybdenum cofactor biosynthesis</keyword>
<dbReference type="GO" id="GO:0061799">
    <property type="term" value="F:cyclic pyranopterin monophosphate synthase activity"/>
    <property type="evidence" value="ECO:0007669"/>
    <property type="project" value="UniProtKB-UniRule"/>
</dbReference>
<protein>
    <recommendedName>
        <fullName evidence="3 6">Cyclic pyranopterin monophosphate synthase</fullName>
        <ecNumber evidence="3 6">4.6.1.17</ecNumber>
    </recommendedName>
    <alternativeName>
        <fullName evidence="6">Molybdenum cofactor biosynthesis protein C</fullName>
    </alternativeName>
</protein>
<dbReference type="GO" id="GO:0006777">
    <property type="term" value="P:Mo-molybdopterin cofactor biosynthetic process"/>
    <property type="evidence" value="ECO:0007669"/>
    <property type="project" value="UniProtKB-UniRule"/>
</dbReference>
<dbReference type="UniPathway" id="UPA00344"/>
<dbReference type="Gene3D" id="3.30.70.640">
    <property type="entry name" value="Molybdopterin cofactor biosynthesis C (MoaC) domain"/>
    <property type="match status" value="1"/>
</dbReference>
<organism evidence="8">
    <name type="scientific">uncultured bacterium pCosHE1</name>
    <dbReference type="NCBI Taxonomy" id="143796"/>
    <lineage>
        <taxon>Bacteria</taxon>
        <taxon>environmental samples</taxon>
    </lineage>
</organism>
<comment type="similarity">
    <text evidence="6">Belongs to the MoaC family.</text>
</comment>
<dbReference type="AlphaFoldDB" id="Q9APP8"/>
<dbReference type="FunFam" id="3.30.70.640:FF:000001">
    <property type="entry name" value="Cyclic pyranopterin monophosphate synthase"/>
    <property type="match status" value="1"/>
</dbReference>
<evidence type="ECO:0000259" key="7">
    <source>
        <dbReference type="Pfam" id="PF01967"/>
    </source>
</evidence>
<feature type="active site" evidence="6">
    <location>
        <position position="128"/>
    </location>
</feature>
<evidence type="ECO:0000256" key="1">
    <source>
        <dbReference type="ARBA" id="ARBA00001637"/>
    </source>
</evidence>
<evidence type="ECO:0000313" key="8">
    <source>
        <dbReference type="EMBL" id="AAG60572.1"/>
    </source>
</evidence>
<dbReference type="CDD" id="cd01420">
    <property type="entry name" value="MoaC_PE"/>
    <property type="match status" value="1"/>
</dbReference>
<feature type="domain" description="Molybdopterin cofactor biosynthesis C (MoaC)" evidence="7">
    <location>
        <begin position="15"/>
        <end position="142"/>
    </location>
</feature>
<accession>Q9APP8</accession>
<comment type="function">
    <text evidence="6">Catalyzes the conversion of (8S)-3',8-cyclo-7,8-dihydroguanosine 5'-triphosphate to cyclic pyranopterin monophosphate (cPMP).</text>
</comment>
<dbReference type="Pfam" id="PF01967">
    <property type="entry name" value="MoaC"/>
    <property type="match status" value="1"/>
</dbReference>
<proteinExistence type="inferred from homology"/>
<dbReference type="InterPro" id="IPR023045">
    <property type="entry name" value="MoaC"/>
</dbReference>
<dbReference type="NCBIfam" id="TIGR00581">
    <property type="entry name" value="moaC"/>
    <property type="match status" value="1"/>
</dbReference>